<feature type="transmembrane region" description="Helical" evidence="1">
    <location>
        <begin position="44"/>
        <end position="61"/>
    </location>
</feature>
<reference evidence="2 3" key="1">
    <citation type="submission" date="2019-10" db="EMBL/GenBank/DDBJ databases">
        <title>Alkaliphilus serpentinus sp. nov. and Alkaliphilus pronyensis sp. nov., two novel anaerobic alkaliphilic species isolated from the serpentinized-hosted hydrothermal field of the Prony Bay (New Caledonia).</title>
        <authorList>
            <person name="Postec A."/>
        </authorList>
    </citation>
    <scope>NUCLEOTIDE SEQUENCE [LARGE SCALE GENOMIC DNA]</scope>
    <source>
        <strain evidence="2 3">LacT</strain>
    </source>
</reference>
<evidence type="ECO:0008006" key="4">
    <source>
        <dbReference type="Google" id="ProtNLM"/>
    </source>
</evidence>
<protein>
    <recommendedName>
        <fullName evidence="4">DUF443 family protein</fullName>
    </recommendedName>
</protein>
<name>A0A833HNH5_9FIRM</name>
<evidence type="ECO:0000313" key="3">
    <source>
        <dbReference type="Proteomes" id="UP000465601"/>
    </source>
</evidence>
<dbReference type="RefSeq" id="WP_151866029.1">
    <property type="nucleotide sequence ID" value="NZ_WBZB01000028.1"/>
</dbReference>
<organism evidence="2 3">
    <name type="scientific">Alkaliphilus serpentinus</name>
    <dbReference type="NCBI Taxonomy" id="1482731"/>
    <lineage>
        <taxon>Bacteria</taxon>
        <taxon>Bacillati</taxon>
        <taxon>Bacillota</taxon>
        <taxon>Clostridia</taxon>
        <taxon>Peptostreptococcales</taxon>
        <taxon>Natronincolaceae</taxon>
        <taxon>Alkaliphilus</taxon>
    </lineage>
</organism>
<dbReference type="OrthoDB" id="10012904at2"/>
<feature type="transmembrane region" description="Helical" evidence="1">
    <location>
        <begin position="67"/>
        <end position="87"/>
    </location>
</feature>
<keyword evidence="1" id="KW-0812">Transmembrane</keyword>
<dbReference type="Proteomes" id="UP000465601">
    <property type="component" value="Unassembled WGS sequence"/>
</dbReference>
<keyword evidence="1" id="KW-1133">Transmembrane helix</keyword>
<feature type="transmembrane region" description="Helical" evidence="1">
    <location>
        <begin position="118"/>
        <end position="139"/>
    </location>
</feature>
<dbReference type="EMBL" id="WBZB01000028">
    <property type="protein sequence ID" value="KAB3529582.1"/>
    <property type="molecule type" value="Genomic_DNA"/>
</dbReference>
<evidence type="ECO:0000313" key="2">
    <source>
        <dbReference type="EMBL" id="KAB3529582.1"/>
    </source>
</evidence>
<sequence>MVGTTTYFRESSGDKYIFYPYGPLGAGLIIDENIKNTVQKFKKIYLAVISIFLLILLYYNGPCIYGLHIISAFFIGIIIGVLITRLITLKCEKSIVKLSFNERRQLILDNEKKEKNSGFVVVMISALLLLIISMSLLFNPGAKNIFLLIILIITTAFYAVMFVDSLILLKNKYF</sequence>
<feature type="transmembrane region" description="Helical" evidence="1">
    <location>
        <begin position="145"/>
        <end position="169"/>
    </location>
</feature>
<keyword evidence="1" id="KW-0472">Membrane</keyword>
<gene>
    <name evidence="2" type="ORF">F8153_09000</name>
</gene>
<comment type="caution">
    <text evidence="2">The sequence shown here is derived from an EMBL/GenBank/DDBJ whole genome shotgun (WGS) entry which is preliminary data.</text>
</comment>
<evidence type="ECO:0000256" key="1">
    <source>
        <dbReference type="SAM" id="Phobius"/>
    </source>
</evidence>
<accession>A0A833HNH5</accession>
<keyword evidence="3" id="KW-1185">Reference proteome</keyword>
<dbReference type="AlphaFoldDB" id="A0A833HNH5"/>
<proteinExistence type="predicted"/>